<evidence type="ECO:0000256" key="3">
    <source>
        <dbReference type="ARBA" id="ARBA00022692"/>
    </source>
</evidence>
<accession>G0MBI0</accession>
<keyword evidence="8" id="KW-1185">Reference proteome</keyword>
<dbReference type="eggNOG" id="ENOG502THMN">
    <property type="taxonomic scope" value="Eukaryota"/>
</dbReference>
<keyword evidence="4 6" id="KW-1133">Transmembrane helix</keyword>
<dbReference type="HOGENOM" id="CLU_1572008_0_0_1"/>
<dbReference type="OMA" id="QYLIFEL"/>
<keyword evidence="5 6" id="KW-0472">Membrane</keyword>
<organism evidence="8">
    <name type="scientific">Caenorhabditis brenneri</name>
    <name type="common">Nematode worm</name>
    <dbReference type="NCBI Taxonomy" id="135651"/>
    <lineage>
        <taxon>Eukaryota</taxon>
        <taxon>Metazoa</taxon>
        <taxon>Ecdysozoa</taxon>
        <taxon>Nematoda</taxon>
        <taxon>Chromadorea</taxon>
        <taxon>Rhabditida</taxon>
        <taxon>Rhabditina</taxon>
        <taxon>Rhabditomorpha</taxon>
        <taxon>Rhabditoidea</taxon>
        <taxon>Rhabditidae</taxon>
        <taxon>Peloderinae</taxon>
        <taxon>Caenorhabditis</taxon>
    </lineage>
</organism>
<evidence type="ECO:0000256" key="1">
    <source>
        <dbReference type="ARBA" id="ARBA00004141"/>
    </source>
</evidence>
<evidence type="ECO:0000256" key="4">
    <source>
        <dbReference type="ARBA" id="ARBA00022989"/>
    </source>
</evidence>
<feature type="transmembrane region" description="Helical" evidence="6">
    <location>
        <begin position="123"/>
        <end position="145"/>
    </location>
</feature>
<keyword evidence="3 6" id="KW-0812">Transmembrane</keyword>
<dbReference type="AlphaFoldDB" id="G0MBI0"/>
<comment type="similarity">
    <text evidence="2">Belongs to the nematode receptor-like protein srd family.</text>
</comment>
<dbReference type="InterPro" id="IPR019421">
    <property type="entry name" value="7TM_GPCR_serpentine_rcpt_Srd"/>
</dbReference>
<dbReference type="EMBL" id="GL379788">
    <property type="protein sequence ID" value="EGT40538.1"/>
    <property type="molecule type" value="Genomic_DNA"/>
</dbReference>
<name>G0MBI0_CAEBE</name>
<evidence type="ECO:0000256" key="6">
    <source>
        <dbReference type="SAM" id="Phobius"/>
    </source>
</evidence>
<feature type="transmembrane region" description="Helical" evidence="6">
    <location>
        <begin position="43"/>
        <end position="65"/>
    </location>
</feature>
<evidence type="ECO:0000313" key="8">
    <source>
        <dbReference type="Proteomes" id="UP000008068"/>
    </source>
</evidence>
<sequence length="176" mass="20521">MFLVYTVAFPKEIQDYYTNLNVGNSVYHVIGTMKLQTASLTNFLIMVGSVFVYPLAAGIIRWRILKHLEHHLNNFSAHNKAQHRSFVKGLTIQSVLPFLTYFPTFAMYVFIVLTRTEILFQQYFIYIMPTFPAFFDPFVTLYFVVPYRKTWQRWLGIEKDIQVAPSSVSANITTVQ</sequence>
<dbReference type="SUPFAM" id="SSF81321">
    <property type="entry name" value="Family A G protein-coupled receptor-like"/>
    <property type="match status" value="1"/>
</dbReference>
<dbReference type="OrthoDB" id="5783743at2759"/>
<dbReference type="Pfam" id="PF10317">
    <property type="entry name" value="7TM_GPCR_Srd"/>
    <property type="match status" value="1"/>
</dbReference>
<dbReference type="GO" id="GO:0016020">
    <property type="term" value="C:membrane"/>
    <property type="evidence" value="ECO:0007669"/>
    <property type="project" value="UniProtKB-SubCell"/>
</dbReference>
<comment type="subcellular location">
    <subcellularLocation>
        <location evidence="1">Membrane</location>
        <topology evidence="1">Multi-pass membrane protein</topology>
    </subcellularLocation>
</comment>
<proteinExistence type="inferred from homology"/>
<dbReference type="InterPro" id="IPR050920">
    <property type="entry name" value="Nematode_rcpt-like_delta"/>
</dbReference>
<dbReference type="InParanoid" id="G0MBI0"/>
<gene>
    <name evidence="7" type="primary">Cbn-srd-39</name>
    <name evidence="7" type="ORF">CAEBREN_20323</name>
</gene>
<protein>
    <submittedName>
        <fullName evidence="7">CBN-SRD-39 protein</fullName>
    </submittedName>
</protein>
<reference evidence="8" key="1">
    <citation type="submission" date="2011-07" db="EMBL/GenBank/DDBJ databases">
        <authorList>
            <consortium name="Caenorhabditis brenneri Sequencing and Analysis Consortium"/>
            <person name="Wilson R.K."/>
        </authorList>
    </citation>
    <scope>NUCLEOTIDE SEQUENCE [LARGE SCALE GENOMIC DNA]</scope>
    <source>
        <strain evidence="8">PB2801</strain>
    </source>
</reference>
<evidence type="ECO:0000256" key="5">
    <source>
        <dbReference type="ARBA" id="ARBA00023136"/>
    </source>
</evidence>
<evidence type="ECO:0000313" key="7">
    <source>
        <dbReference type="EMBL" id="EGT40538.1"/>
    </source>
</evidence>
<dbReference type="PANTHER" id="PTHR22945">
    <property type="entry name" value="SERPENTINE RECEPTOR, CLASS D DELTA"/>
    <property type="match status" value="1"/>
</dbReference>
<evidence type="ECO:0000256" key="2">
    <source>
        <dbReference type="ARBA" id="ARBA00009166"/>
    </source>
</evidence>
<dbReference type="FunCoup" id="G0MBI0">
    <property type="interactions" value="8"/>
</dbReference>
<feature type="transmembrane region" description="Helical" evidence="6">
    <location>
        <begin position="86"/>
        <end position="111"/>
    </location>
</feature>
<dbReference type="Proteomes" id="UP000008068">
    <property type="component" value="Unassembled WGS sequence"/>
</dbReference>
<dbReference type="PANTHER" id="PTHR22945:SF84">
    <property type="entry name" value="SERPENTINE RECEPTOR, CLASS D (DELTA)"/>
    <property type="match status" value="1"/>
</dbReference>